<accession>A0A0F9S3Y3</accession>
<name>A0A0F9S3Y3_9ZZZZ</name>
<sequence length="74" mass="7888">MIAAIGYAALVLNVAGNLLLAHKNAAGWTVRLLTNVAWVAYAVQVDGGAPMVANHAIFMGVNLYGLHKWAKTRE</sequence>
<comment type="caution">
    <text evidence="1">The sequence shown here is derived from an EMBL/GenBank/DDBJ whole genome shotgun (WGS) entry which is preliminary data.</text>
</comment>
<organism evidence="1">
    <name type="scientific">marine sediment metagenome</name>
    <dbReference type="NCBI Taxonomy" id="412755"/>
    <lineage>
        <taxon>unclassified sequences</taxon>
        <taxon>metagenomes</taxon>
        <taxon>ecological metagenomes</taxon>
    </lineage>
</organism>
<dbReference type="AlphaFoldDB" id="A0A0F9S3Y3"/>
<dbReference type="EMBL" id="LAZR01002303">
    <property type="protein sequence ID" value="KKN31771.1"/>
    <property type="molecule type" value="Genomic_DNA"/>
</dbReference>
<evidence type="ECO:0000313" key="1">
    <source>
        <dbReference type="EMBL" id="KKN31771.1"/>
    </source>
</evidence>
<evidence type="ECO:0008006" key="2">
    <source>
        <dbReference type="Google" id="ProtNLM"/>
    </source>
</evidence>
<protein>
    <recommendedName>
        <fullName evidence="2">Nicotinamide riboside transporter PnuC</fullName>
    </recommendedName>
</protein>
<reference evidence="1" key="1">
    <citation type="journal article" date="2015" name="Nature">
        <title>Complex archaea that bridge the gap between prokaryotes and eukaryotes.</title>
        <authorList>
            <person name="Spang A."/>
            <person name="Saw J.H."/>
            <person name="Jorgensen S.L."/>
            <person name="Zaremba-Niedzwiedzka K."/>
            <person name="Martijn J."/>
            <person name="Lind A.E."/>
            <person name="van Eijk R."/>
            <person name="Schleper C."/>
            <person name="Guy L."/>
            <person name="Ettema T.J."/>
        </authorList>
    </citation>
    <scope>NUCLEOTIDE SEQUENCE</scope>
</reference>
<gene>
    <name evidence="1" type="ORF">LCGC14_0820540</name>
</gene>
<proteinExistence type="predicted"/>